<sequence length="450" mass="50174">MPPTMPSEDKLVVPNTLHQLLGCPVTAGEKGCTEGLEIVEPPVDESTMVETEEHMARLMEGYLQHLQERSAYHLGYPLNLDHDFSPLAPFLNISLNNAGDPFAKVNSSVHSRQFEVAVLHWFADLWEVQRDQYWGYITTGGTEGNLYGLLAGRELFPSGILYTSYDSHYSVFKAAKMYRVKCIRIATTVSGEMNYADLKYRLLQNTSSPAIINANIGTTFKGAIDDIDQIISTLEKCGFQNRYYIHCDGALSGMMMPFMKQAPKVSFKKPIGSISLSGHKFLGCPMPCGVVITRLEHAQILSTYVEYIAAKDSTITGSRNGHAPIFLWYTLSKKGYKGLSREVQICLENAQYLEILLKQIGVSASCNALSTTVVFERPVDEEFVGRWQLACEGNLAHIVVMPNVTFEKLTTFSEELAEKKRCWYQEKGFGIPCLAVDIGHENCFCSAHAV</sequence>
<evidence type="ECO:0000313" key="7">
    <source>
        <dbReference type="Proteomes" id="UP000729402"/>
    </source>
</evidence>
<keyword evidence="3" id="KW-0456">Lyase</keyword>
<evidence type="ECO:0008006" key="8">
    <source>
        <dbReference type="Google" id="ProtNLM"/>
    </source>
</evidence>
<organism evidence="6 7">
    <name type="scientific">Zizania palustris</name>
    <name type="common">Northern wild rice</name>
    <dbReference type="NCBI Taxonomy" id="103762"/>
    <lineage>
        <taxon>Eukaryota</taxon>
        <taxon>Viridiplantae</taxon>
        <taxon>Streptophyta</taxon>
        <taxon>Embryophyta</taxon>
        <taxon>Tracheophyta</taxon>
        <taxon>Spermatophyta</taxon>
        <taxon>Magnoliopsida</taxon>
        <taxon>Liliopsida</taxon>
        <taxon>Poales</taxon>
        <taxon>Poaceae</taxon>
        <taxon>BOP clade</taxon>
        <taxon>Oryzoideae</taxon>
        <taxon>Oryzeae</taxon>
        <taxon>Zizaniinae</taxon>
        <taxon>Zizania</taxon>
    </lineage>
</organism>
<evidence type="ECO:0000256" key="4">
    <source>
        <dbReference type="ARBA" id="ARBA00022898"/>
    </source>
</evidence>
<evidence type="ECO:0000313" key="6">
    <source>
        <dbReference type="EMBL" id="KAG8095599.1"/>
    </source>
</evidence>
<keyword evidence="3" id="KW-0210">Decarboxylase</keyword>
<reference evidence="6" key="2">
    <citation type="submission" date="2021-02" db="EMBL/GenBank/DDBJ databases">
        <authorList>
            <person name="Kimball J.A."/>
            <person name="Haas M.W."/>
            <person name="Macchietto M."/>
            <person name="Kono T."/>
            <person name="Duquette J."/>
            <person name="Shao M."/>
        </authorList>
    </citation>
    <scope>NUCLEOTIDE SEQUENCE</scope>
    <source>
        <tissue evidence="6">Fresh leaf tissue</tissue>
    </source>
</reference>
<dbReference type="NCBIfam" id="NF002748">
    <property type="entry name" value="PRK02769.1"/>
    <property type="match status" value="1"/>
</dbReference>
<dbReference type="OrthoDB" id="2161780at2759"/>
<dbReference type="AlphaFoldDB" id="A0A8J5WVJ4"/>
<name>A0A8J5WVJ4_ZIZPA</name>
<protein>
    <recommendedName>
        <fullName evidence="8">Histidine decarboxylase</fullName>
    </recommendedName>
</protein>
<dbReference type="GO" id="GO:0019752">
    <property type="term" value="P:carboxylic acid metabolic process"/>
    <property type="evidence" value="ECO:0007669"/>
    <property type="project" value="InterPro"/>
</dbReference>
<dbReference type="PROSITE" id="PS00392">
    <property type="entry name" value="DDC_GAD_HDC_YDC"/>
    <property type="match status" value="1"/>
</dbReference>
<feature type="modified residue" description="N6-(pyridoxal phosphate)lysine" evidence="5">
    <location>
        <position position="280"/>
    </location>
</feature>
<proteinExistence type="inferred from homology"/>
<comment type="similarity">
    <text evidence="2">Belongs to the group II decarboxylase family.</text>
</comment>
<dbReference type="GO" id="GO:0016831">
    <property type="term" value="F:carboxy-lyase activity"/>
    <property type="evidence" value="ECO:0007669"/>
    <property type="project" value="UniProtKB-KW"/>
</dbReference>
<dbReference type="Pfam" id="PF00282">
    <property type="entry name" value="Pyridoxal_deC"/>
    <property type="match status" value="1"/>
</dbReference>
<dbReference type="PANTHER" id="PTHR46101:SF8">
    <property type="entry name" value="SERINE DECARBOXYLASE 2"/>
    <property type="match status" value="1"/>
</dbReference>
<dbReference type="InterPro" id="IPR051151">
    <property type="entry name" value="Group_II_Decarboxylase"/>
</dbReference>
<dbReference type="Proteomes" id="UP000729402">
    <property type="component" value="Unassembled WGS sequence"/>
</dbReference>
<dbReference type="GO" id="GO:0030170">
    <property type="term" value="F:pyridoxal phosphate binding"/>
    <property type="evidence" value="ECO:0007669"/>
    <property type="project" value="InterPro"/>
</dbReference>
<evidence type="ECO:0000256" key="1">
    <source>
        <dbReference type="ARBA" id="ARBA00001933"/>
    </source>
</evidence>
<gene>
    <name evidence="6" type="ORF">GUJ93_ZPchr0012g21767</name>
</gene>
<dbReference type="PANTHER" id="PTHR46101">
    <property type="match status" value="1"/>
</dbReference>
<keyword evidence="7" id="KW-1185">Reference proteome</keyword>
<comment type="cofactor">
    <cofactor evidence="1 5">
        <name>pyridoxal 5'-phosphate</name>
        <dbReference type="ChEBI" id="CHEBI:597326"/>
    </cofactor>
</comment>
<reference evidence="6" key="1">
    <citation type="journal article" date="2021" name="bioRxiv">
        <title>Whole Genome Assembly and Annotation of Northern Wild Rice, Zizania palustris L., Supports a Whole Genome Duplication in the Zizania Genus.</title>
        <authorList>
            <person name="Haas M."/>
            <person name="Kono T."/>
            <person name="Macchietto M."/>
            <person name="Millas R."/>
            <person name="McGilp L."/>
            <person name="Shao M."/>
            <person name="Duquette J."/>
            <person name="Hirsch C.N."/>
            <person name="Kimball J."/>
        </authorList>
    </citation>
    <scope>NUCLEOTIDE SEQUENCE</scope>
    <source>
        <tissue evidence="6">Fresh leaf tissue</tissue>
    </source>
</reference>
<accession>A0A8J5WVJ4</accession>
<evidence type="ECO:0000256" key="3">
    <source>
        <dbReference type="ARBA" id="ARBA00022793"/>
    </source>
</evidence>
<dbReference type="InterPro" id="IPR021115">
    <property type="entry name" value="Pyridoxal-P_BS"/>
</dbReference>
<dbReference type="EMBL" id="JAAALK010000080">
    <property type="protein sequence ID" value="KAG8095599.1"/>
    <property type="molecule type" value="Genomic_DNA"/>
</dbReference>
<dbReference type="InterPro" id="IPR002129">
    <property type="entry name" value="PyrdxlP-dep_de-COase"/>
</dbReference>
<comment type="caution">
    <text evidence="6">The sequence shown here is derived from an EMBL/GenBank/DDBJ whole genome shotgun (WGS) entry which is preliminary data.</text>
</comment>
<evidence type="ECO:0000256" key="2">
    <source>
        <dbReference type="ARBA" id="ARBA00009533"/>
    </source>
</evidence>
<keyword evidence="4 5" id="KW-0663">Pyridoxal phosphate</keyword>
<evidence type="ECO:0000256" key="5">
    <source>
        <dbReference type="PIRSR" id="PIRSR602129-50"/>
    </source>
</evidence>